<comment type="caution">
    <text evidence="1">The sequence shown here is derived from an EMBL/GenBank/DDBJ whole genome shotgun (WGS) entry which is preliminary data.</text>
</comment>
<organism evidence="1">
    <name type="scientific">marine sediment metagenome</name>
    <dbReference type="NCBI Taxonomy" id="412755"/>
    <lineage>
        <taxon>unclassified sequences</taxon>
        <taxon>metagenomes</taxon>
        <taxon>ecological metagenomes</taxon>
    </lineage>
</organism>
<dbReference type="PANTHER" id="PTHR18964:SF149">
    <property type="entry name" value="BIFUNCTIONAL UDP-N-ACETYLGLUCOSAMINE 2-EPIMERASE_N-ACETYLMANNOSAMINE KINASE"/>
    <property type="match status" value="1"/>
</dbReference>
<proteinExistence type="predicted"/>
<evidence type="ECO:0000313" key="1">
    <source>
        <dbReference type="EMBL" id="GAI20084.1"/>
    </source>
</evidence>
<dbReference type="SUPFAM" id="SSF53067">
    <property type="entry name" value="Actin-like ATPase domain"/>
    <property type="match status" value="2"/>
</dbReference>
<feature type="non-terminal residue" evidence="1">
    <location>
        <position position="1"/>
    </location>
</feature>
<dbReference type="InterPro" id="IPR043129">
    <property type="entry name" value="ATPase_NBD"/>
</dbReference>
<reference evidence="1" key="1">
    <citation type="journal article" date="2014" name="Front. Microbiol.">
        <title>High frequency of phylogenetically diverse reductive dehalogenase-homologous genes in deep subseafloor sedimentary metagenomes.</title>
        <authorList>
            <person name="Kawai M."/>
            <person name="Futagami T."/>
            <person name="Toyoda A."/>
            <person name="Takaki Y."/>
            <person name="Nishi S."/>
            <person name="Hori S."/>
            <person name="Arai W."/>
            <person name="Tsubouchi T."/>
            <person name="Morono Y."/>
            <person name="Uchiyama I."/>
            <person name="Ito T."/>
            <person name="Fujiyama A."/>
            <person name="Inagaki F."/>
            <person name="Takami H."/>
        </authorList>
    </citation>
    <scope>NUCLEOTIDE SEQUENCE</scope>
    <source>
        <strain evidence="1">Expedition CK06-06</strain>
    </source>
</reference>
<dbReference type="AlphaFoldDB" id="X1NN35"/>
<dbReference type="PANTHER" id="PTHR18964">
    <property type="entry name" value="ROK (REPRESSOR, ORF, KINASE) FAMILY"/>
    <property type="match status" value="1"/>
</dbReference>
<dbReference type="Gene3D" id="3.30.420.40">
    <property type="match status" value="2"/>
</dbReference>
<dbReference type="EMBL" id="BARV01018462">
    <property type="protein sequence ID" value="GAI20084.1"/>
    <property type="molecule type" value="Genomic_DNA"/>
</dbReference>
<dbReference type="InterPro" id="IPR000600">
    <property type="entry name" value="ROK"/>
</dbReference>
<evidence type="ECO:0008006" key="2">
    <source>
        <dbReference type="Google" id="ProtNLM"/>
    </source>
</evidence>
<protein>
    <recommendedName>
        <fullName evidence="2">ROK family protein</fullName>
    </recommendedName>
</protein>
<sequence length="246" mass="27521">GNWKDLNLKEILSSEFNISVYIENDVNLSALGEKHYGEGRKFSDFIFIEISNGIGAGIVIDNHLHRGFYGSAGEVGFTIINADNLGFKIKNKGFLEKFVSVESIKKKAIGEIRKGRKTIITEMVKNDIEKIEPYMVCEVATRGDELANEIIKEMVDFLSIGIINLILIINPQIIVLGGDICNLPEVRRLFIEPIIEKIKSSIPFKIPEIKLSLLSEDAGIIGASFQAIESMLMNKFPYKIEQEVLS</sequence>
<gene>
    <name evidence="1" type="ORF">S06H3_31219</name>
</gene>
<dbReference type="Pfam" id="PF00480">
    <property type="entry name" value="ROK"/>
    <property type="match status" value="1"/>
</dbReference>
<accession>X1NN35</accession>
<name>X1NN35_9ZZZZ</name>